<name>B4VPZ4_9CYAN</name>
<dbReference type="PROSITE" id="PS50801">
    <property type="entry name" value="STAS"/>
    <property type="match status" value="1"/>
</dbReference>
<dbReference type="HOGENOM" id="CLU_024920_0_0_3"/>
<proteinExistence type="inferred from homology"/>
<dbReference type="CDD" id="cd07043">
    <property type="entry name" value="STAS_anti-anti-sigma_factors"/>
    <property type="match status" value="1"/>
</dbReference>
<dbReference type="SUPFAM" id="SSF52091">
    <property type="entry name" value="SpoIIaa-like"/>
    <property type="match status" value="1"/>
</dbReference>
<dbReference type="eggNOG" id="COG2148">
    <property type="taxonomic scope" value="Bacteria"/>
</dbReference>
<keyword evidence="5" id="KW-1185">Reference proteome</keyword>
<feature type="domain" description="STAS" evidence="3">
    <location>
        <begin position="1"/>
        <end position="86"/>
    </location>
</feature>
<dbReference type="Proteomes" id="UP000003835">
    <property type="component" value="Unassembled WGS sequence"/>
</dbReference>
<dbReference type="EMBL" id="DS989847">
    <property type="protein sequence ID" value="EDX76229.1"/>
    <property type="molecule type" value="Genomic_DNA"/>
</dbReference>
<evidence type="ECO:0000256" key="2">
    <source>
        <dbReference type="SAM" id="Phobius"/>
    </source>
</evidence>
<dbReference type="InterPro" id="IPR002645">
    <property type="entry name" value="STAS_dom"/>
</dbReference>
<evidence type="ECO:0000313" key="4">
    <source>
        <dbReference type="EMBL" id="EDX76229.1"/>
    </source>
</evidence>
<keyword evidence="2" id="KW-0812">Transmembrane</keyword>
<dbReference type="PANTHER" id="PTHR30576">
    <property type="entry name" value="COLANIC BIOSYNTHESIS UDP-GLUCOSE LIPID CARRIER TRANSFERASE"/>
    <property type="match status" value="1"/>
</dbReference>
<reference evidence="4 5" key="1">
    <citation type="submission" date="2008-07" db="EMBL/GenBank/DDBJ databases">
        <authorList>
            <person name="Tandeau de Marsac N."/>
            <person name="Ferriera S."/>
            <person name="Johnson J."/>
            <person name="Kravitz S."/>
            <person name="Beeson K."/>
            <person name="Sutton G."/>
            <person name="Rogers Y.-H."/>
            <person name="Friedman R."/>
            <person name="Frazier M."/>
            <person name="Venter J.C."/>
        </authorList>
    </citation>
    <scope>NUCLEOTIDE SEQUENCE [LARGE SCALE GENOMIC DNA]</scope>
    <source>
        <strain evidence="4 5">PCC 7420</strain>
    </source>
</reference>
<dbReference type="AlphaFoldDB" id="B4VPZ4"/>
<dbReference type="GO" id="GO:0016780">
    <property type="term" value="F:phosphotransferase activity, for other substituted phosphate groups"/>
    <property type="evidence" value="ECO:0007669"/>
    <property type="project" value="TreeGrafter"/>
</dbReference>
<evidence type="ECO:0000256" key="1">
    <source>
        <dbReference type="ARBA" id="ARBA00006464"/>
    </source>
</evidence>
<dbReference type="PANTHER" id="PTHR30576:SF10">
    <property type="entry name" value="SLL5057 PROTEIN"/>
    <property type="match status" value="1"/>
</dbReference>
<accession>B4VPZ4</accession>
<dbReference type="InterPro" id="IPR003362">
    <property type="entry name" value="Bact_transf"/>
</dbReference>
<dbReference type="Gene3D" id="3.30.750.24">
    <property type="entry name" value="STAS domain"/>
    <property type="match status" value="1"/>
</dbReference>
<feature type="transmembrane region" description="Helical" evidence="2">
    <location>
        <begin position="117"/>
        <end position="138"/>
    </location>
</feature>
<evidence type="ECO:0000313" key="5">
    <source>
        <dbReference type="Proteomes" id="UP000003835"/>
    </source>
</evidence>
<sequence length="303" mass="34169">MQLPDRLSVLEAVAFKETFQQIFQNHPLPPKIILDFRQTTFIDSCGIGALVNNYKNATSKDIELVLTNVGTPVMMILRMTNLDQILTVELLSESSQPPALPPTHPSTRSGIKRGLDIIGAIVGLGITALLFIPIATAIKLDSPGPIFFSQIRKGWMGKEFRIWKFRSMYVGSQDISKGKIRVKPLDENAPDPRVTRVGRFLRKSSLDELPQFVNVLTGEMSLVGTRPPTPDEVDYYDVPEWQRLDVKPGMTGEWQVNGRNQIHNFKDIIDLDLRYQHHWSLMYDVKLIIKTILVVFSKNSGAA</sequence>
<dbReference type="Pfam" id="PF01740">
    <property type="entry name" value="STAS"/>
    <property type="match status" value="1"/>
</dbReference>
<keyword evidence="2" id="KW-1133">Transmembrane helix</keyword>
<dbReference type="InterPro" id="IPR036513">
    <property type="entry name" value="STAS_dom_sf"/>
</dbReference>
<organism evidence="4 5">
    <name type="scientific">Coleofasciculus chthonoplastes PCC 7420</name>
    <dbReference type="NCBI Taxonomy" id="118168"/>
    <lineage>
        <taxon>Bacteria</taxon>
        <taxon>Bacillati</taxon>
        <taxon>Cyanobacteriota</taxon>
        <taxon>Cyanophyceae</taxon>
        <taxon>Coleofasciculales</taxon>
        <taxon>Coleofasciculaceae</taxon>
        <taxon>Coleofasciculus</taxon>
    </lineage>
</organism>
<evidence type="ECO:0000259" key="3">
    <source>
        <dbReference type="PROSITE" id="PS50801"/>
    </source>
</evidence>
<comment type="similarity">
    <text evidence="1">Belongs to the bacterial sugar transferase family.</text>
</comment>
<keyword evidence="2" id="KW-0472">Membrane</keyword>
<dbReference type="STRING" id="118168.MC7420_5663"/>
<gene>
    <name evidence="4" type="ORF">MC7420_5663</name>
</gene>
<keyword evidence="4" id="KW-0808">Transferase</keyword>
<dbReference type="Pfam" id="PF02397">
    <property type="entry name" value="Bac_transf"/>
    <property type="match status" value="1"/>
</dbReference>
<protein>
    <submittedName>
        <fullName evidence="4">Bacterial sugar transferase domain protein</fullName>
    </submittedName>
</protein>